<evidence type="ECO:0000256" key="4">
    <source>
        <dbReference type="ARBA" id="ARBA00022989"/>
    </source>
</evidence>
<organism evidence="10 11">
    <name type="scientific">Leptomonas pyrrhocoris</name>
    <name type="common">Firebug parasite</name>
    <dbReference type="NCBI Taxonomy" id="157538"/>
    <lineage>
        <taxon>Eukaryota</taxon>
        <taxon>Discoba</taxon>
        <taxon>Euglenozoa</taxon>
        <taxon>Kinetoplastea</taxon>
        <taxon>Metakinetoplastina</taxon>
        <taxon>Trypanosomatida</taxon>
        <taxon>Trypanosomatidae</taxon>
        <taxon>Leishmaniinae</taxon>
        <taxon>Leptomonas</taxon>
    </lineage>
</organism>
<accession>A0A0N0E0T0</accession>
<evidence type="ECO:0000256" key="6">
    <source>
        <dbReference type="SAM" id="Coils"/>
    </source>
</evidence>
<keyword evidence="11" id="KW-1185">Reference proteome</keyword>
<dbReference type="SUPFAM" id="SSF47661">
    <property type="entry name" value="t-snare proteins"/>
    <property type="match status" value="1"/>
</dbReference>
<evidence type="ECO:0000256" key="1">
    <source>
        <dbReference type="ARBA" id="ARBA00004167"/>
    </source>
</evidence>
<dbReference type="GO" id="GO:0012505">
    <property type="term" value="C:endomembrane system"/>
    <property type="evidence" value="ECO:0007669"/>
    <property type="project" value="UniProtKB-ARBA"/>
</dbReference>
<dbReference type="GO" id="GO:0016192">
    <property type="term" value="P:vesicle-mediated transport"/>
    <property type="evidence" value="ECO:0007669"/>
    <property type="project" value="InterPro"/>
</dbReference>
<dbReference type="EMBL" id="LGTL01000001">
    <property type="protein sequence ID" value="KPA86788.1"/>
    <property type="molecule type" value="Genomic_DNA"/>
</dbReference>
<dbReference type="GeneID" id="26901151"/>
<dbReference type="OrthoDB" id="546861at2759"/>
<keyword evidence="3 8" id="KW-0812">Transmembrane</keyword>
<reference evidence="10 11" key="1">
    <citation type="submission" date="2015-07" db="EMBL/GenBank/DDBJ databases">
        <title>High-quality genome of monoxenous trypanosomatid Leptomonas pyrrhocoris.</title>
        <authorList>
            <person name="Flegontov P."/>
            <person name="Butenko A."/>
            <person name="Firsov S."/>
            <person name="Vlcek C."/>
            <person name="Logacheva M.D."/>
            <person name="Field M."/>
            <person name="Filatov D."/>
            <person name="Flegontova O."/>
            <person name="Gerasimov E."/>
            <person name="Jackson A.P."/>
            <person name="Kelly S."/>
            <person name="Opperdoes F."/>
            <person name="O'Reilly A."/>
            <person name="Votypka J."/>
            <person name="Yurchenko V."/>
            <person name="Lukes J."/>
        </authorList>
    </citation>
    <scope>NUCLEOTIDE SEQUENCE [LARGE SCALE GENOMIC DNA]</scope>
    <source>
        <strain evidence="10">H10</strain>
    </source>
</reference>
<dbReference type="EMBL" id="LGTL01000001">
    <property type="protein sequence ID" value="KPA86787.1"/>
    <property type="molecule type" value="Genomic_DNA"/>
</dbReference>
<dbReference type="OMA" id="EHDPYRF"/>
<dbReference type="Gene3D" id="1.20.58.90">
    <property type="match status" value="1"/>
</dbReference>
<feature type="compositionally biased region" description="Polar residues" evidence="7">
    <location>
        <begin position="1"/>
        <end position="15"/>
    </location>
</feature>
<feature type="coiled-coil region" evidence="6">
    <location>
        <begin position="116"/>
        <end position="146"/>
    </location>
</feature>
<keyword evidence="4 8" id="KW-1133">Transmembrane helix</keyword>
<dbReference type="InterPro" id="IPR010989">
    <property type="entry name" value="SNARE"/>
</dbReference>
<keyword evidence="6" id="KW-0175">Coiled coil</keyword>
<feature type="transmembrane region" description="Helical" evidence="8">
    <location>
        <begin position="241"/>
        <end position="259"/>
    </location>
</feature>
<evidence type="ECO:0000313" key="11">
    <source>
        <dbReference type="Proteomes" id="UP000037923"/>
    </source>
</evidence>
<comment type="subcellular location">
    <subcellularLocation>
        <location evidence="1">Membrane</location>
        <topology evidence="1">Single-pass membrane protein</topology>
    </subcellularLocation>
</comment>
<dbReference type="GO" id="GO:0005737">
    <property type="term" value="C:cytoplasm"/>
    <property type="evidence" value="ECO:0007669"/>
    <property type="project" value="UniProtKB-ARBA"/>
</dbReference>
<evidence type="ECO:0000256" key="8">
    <source>
        <dbReference type="SAM" id="Phobius"/>
    </source>
</evidence>
<evidence type="ECO:0000259" key="9">
    <source>
        <dbReference type="PROSITE" id="PS50192"/>
    </source>
</evidence>
<sequence>MNSAMNPVTTVSGSPSMPPTTVAGAAAVPAAGATREDPWPQMEKQVGAMLAELATQMQRFRDTAIPTVIAENELLESVSSCNEAVEDMRFALDTAMEHPESFAITAEELQSRAERIRAWERDMMKAQQLAEKVQAAQRKRMAAAQDDGGVDSATRENNDFLRQEHEVQHSIMQQDDATLDRLSSGIHRVKDTAVNIQDELNTQEHILDNIDRGMTRVQQRLDGAMKKVGKLIDSTSDKGKMICIAVLVVILVVLIFVVIR</sequence>
<evidence type="ECO:0000313" key="10">
    <source>
        <dbReference type="EMBL" id="KPA86788.1"/>
    </source>
</evidence>
<dbReference type="VEuPathDB" id="TriTrypDB:LpyrH10_01_8540"/>
<keyword evidence="2" id="KW-0813">Transport</keyword>
<gene>
    <name evidence="10" type="ORF">ABB37_00854</name>
</gene>
<comment type="caution">
    <text evidence="10">The sequence shown here is derived from an EMBL/GenBank/DDBJ whole genome shotgun (WGS) entry which is preliminary data.</text>
</comment>
<dbReference type="Proteomes" id="UP000037923">
    <property type="component" value="Unassembled WGS sequence"/>
</dbReference>
<feature type="region of interest" description="Disordered" evidence="7">
    <location>
        <begin position="1"/>
        <end position="22"/>
    </location>
</feature>
<dbReference type="AlphaFoldDB" id="A0A0N0E0T0"/>
<proteinExistence type="predicted"/>
<evidence type="ECO:0000256" key="5">
    <source>
        <dbReference type="ARBA" id="ARBA00023136"/>
    </source>
</evidence>
<dbReference type="GO" id="GO:0016020">
    <property type="term" value="C:membrane"/>
    <property type="evidence" value="ECO:0007669"/>
    <property type="project" value="UniProtKB-SubCell"/>
</dbReference>
<feature type="domain" description="T-SNARE coiled-coil homology" evidence="9">
    <location>
        <begin position="169"/>
        <end position="231"/>
    </location>
</feature>
<dbReference type="RefSeq" id="XP_015665227.1">
    <property type="nucleotide sequence ID" value="XM_015797219.1"/>
</dbReference>
<protein>
    <submittedName>
        <fullName evidence="10">Putative Qc-SNARE protein</fullName>
    </submittedName>
</protein>
<evidence type="ECO:0000256" key="2">
    <source>
        <dbReference type="ARBA" id="ARBA00022448"/>
    </source>
</evidence>
<dbReference type="PANTHER" id="PTHR12791">
    <property type="entry name" value="GOLGI SNARE BET1-RELATED"/>
    <property type="match status" value="1"/>
</dbReference>
<evidence type="ECO:0000256" key="7">
    <source>
        <dbReference type="SAM" id="MobiDB-lite"/>
    </source>
</evidence>
<name>A0A0N0E0T0_LEPPY</name>
<dbReference type="SMART" id="SM00397">
    <property type="entry name" value="t_SNARE"/>
    <property type="match status" value="1"/>
</dbReference>
<dbReference type="RefSeq" id="XP_015665226.1">
    <property type="nucleotide sequence ID" value="XM_015797218.1"/>
</dbReference>
<dbReference type="Gene3D" id="1.20.5.110">
    <property type="match status" value="1"/>
</dbReference>
<keyword evidence="5 8" id="KW-0472">Membrane</keyword>
<dbReference type="SUPFAM" id="SSF58038">
    <property type="entry name" value="SNARE fusion complex"/>
    <property type="match status" value="1"/>
</dbReference>
<dbReference type="InterPro" id="IPR000727">
    <property type="entry name" value="T_SNARE_dom"/>
</dbReference>
<dbReference type="Pfam" id="PF05739">
    <property type="entry name" value="SNARE"/>
    <property type="match status" value="1"/>
</dbReference>
<dbReference type="PROSITE" id="PS50192">
    <property type="entry name" value="T_SNARE"/>
    <property type="match status" value="1"/>
</dbReference>
<evidence type="ECO:0000256" key="3">
    <source>
        <dbReference type="ARBA" id="ARBA00022692"/>
    </source>
</evidence>
<dbReference type="CDD" id="cd15841">
    <property type="entry name" value="SNARE_Qc"/>
    <property type="match status" value="1"/>
</dbReference>